<proteinExistence type="predicted"/>
<gene>
    <name evidence="2" type="ORF">ACFQ2J_08090</name>
</gene>
<accession>A0ABW3L1R4</accession>
<dbReference type="Proteomes" id="UP001596990">
    <property type="component" value="Unassembled WGS sequence"/>
</dbReference>
<evidence type="ECO:0000256" key="1">
    <source>
        <dbReference type="SAM" id="MobiDB-lite"/>
    </source>
</evidence>
<name>A0ABW3L1R4_9BACI</name>
<sequence length="47" mass="5598">MTILFSKGRELFEKDFKNQAFNQQSESKIKQPKKKSGKVMFFANKRK</sequence>
<evidence type="ECO:0000313" key="3">
    <source>
        <dbReference type="Proteomes" id="UP001596990"/>
    </source>
</evidence>
<evidence type="ECO:0000313" key="2">
    <source>
        <dbReference type="EMBL" id="MFD1019150.1"/>
    </source>
</evidence>
<reference evidence="3" key="1">
    <citation type="journal article" date="2019" name="Int. J. Syst. Evol. Microbiol.">
        <title>The Global Catalogue of Microorganisms (GCM) 10K type strain sequencing project: providing services to taxonomists for standard genome sequencing and annotation.</title>
        <authorList>
            <consortium name="The Broad Institute Genomics Platform"/>
            <consortium name="The Broad Institute Genome Sequencing Center for Infectious Disease"/>
            <person name="Wu L."/>
            <person name="Ma J."/>
        </authorList>
    </citation>
    <scope>NUCLEOTIDE SEQUENCE [LARGE SCALE GENOMIC DNA]</scope>
    <source>
        <strain evidence="3">CCUG 56607</strain>
    </source>
</reference>
<dbReference type="EMBL" id="JBHTKL010000002">
    <property type="protein sequence ID" value="MFD1019150.1"/>
    <property type="molecule type" value="Genomic_DNA"/>
</dbReference>
<keyword evidence="3" id="KW-1185">Reference proteome</keyword>
<organism evidence="2 3">
    <name type="scientific">Thalassobacillus hwangdonensis</name>
    <dbReference type="NCBI Taxonomy" id="546108"/>
    <lineage>
        <taxon>Bacteria</taxon>
        <taxon>Bacillati</taxon>
        <taxon>Bacillota</taxon>
        <taxon>Bacilli</taxon>
        <taxon>Bacillales</taxon>
        <taxon>Bacillaceae</taxon>
        <taxon>Thalassobacillus</taxon>
    </lineage>
</organism>
<protein>
    <submittedName>
        <fullName evidence="2">Uncharacterized protein</fullName>
    </submittedName>
</protein>
<feature type="region of interest" description="Disordered" evidence="1">
    <location>
        <begin position="22"/>
        <end position="47"/>
    </location>
</feature>
<dbReference type="RefSeq" id="WP_386058523.1">
    <property type="nucleotide sequence ID" value="NZ_JBHTKL010000002.1"/>
</dbReference>
<comment type="caution">
    <text evidence="2">The sequence shown here is derived from an EMBL/GenBank/DDBJ whole genome shotgun (WGS) entry which is preliminary data.</text>
</comment>